<dbReference type="InterPro" id="IPR010281">
    <property type="entry name" value="DUF885"/>
</dbReference>
<keyword evidence="2" id="KW-1185">Reference proteome</keyword>
<evidence type="ECO:0000313" key="1">
    <source>
        <dbReference type="EMBL" id="EAY29235.1"/>
    </source>
</evidence>
<evidence type="ECO:0000313" key="2">
    <source>
        <dbReference type="Proteomes" id="UP000004095"/>
    </source>
</evidence>
<name>A1ZKL0_MICM2</name>
<dbReference type="Pfam" id="PF05960">
    <property type="entry name" value="DUF885"/>
    <property type="match status" value="1"/>
</dbReference>
<dbReference type="PANTHER" id="PTHR33361:SF2">
    <property type="entry name" value="DUF885 DOMAIN-CONTAINING PROTEIN"/>
    <property type="match status" value="1"/>
</dbReference>
<reference evidence="1 2" key="1">
    <citation type="submission" date="2007-01" db="EMBL/GenBank/DDBJ databases">
        <authorList>
            <person name="Haygood M."/>
            <person name="Podell S."/>
            <person name="Anderson C."/>
            <person name="Hopkinson B."/>
            <person name="Roe K."/>
            <person name="Barbeau K."/>
            <person name="Gaasterland T."/>
            <person name="Ferriera S."/>
            <person name="Johnson J."/>
            <person name="Kravitz S."/>
            <person name="Beeson K."/>
            <person name="Sutton G."/>
            <person name="Rogers Y.-H."/>
            <person name="Friedman R."/>
            <person name="Frazier M."/>
            <person name="Venter J.C."/>
        </authorList>
    </citation>
    <scope>NUCLEOTIDE SEQUENCE [LARGE SCALE GENOMIC DNA]</scope>
    <source>
        <strain evidence="1 2">ATCC 23134</strain>
    </source>
</reference>
<dbReference type="AlphaFoldDB" id="A1ZKL0"/>
<dbReference type="EMBL" id="AAWS01000012">
    <property type="protein sequence ID" value="EAY29235.1"/>
    <property type="molecule type" value="Genomic_DNA"/>
</dbReference>
<dbReference type="Proteomes" id="UP000004095">
    <property type="component" value="Unassembled WGS sequence"/>
</dbReference>
<organism evidence="1 2">
    <name type="scientific">Microscilla marina ATCC 23134</name>
    <dbReference type="NCBI Taxonomy" id="313606"/>
    <lineage>
        <taxon>Bacteria</taxon>
        <taxon>Pseudomonadati</taxon>
        <taxon>Bacteroidota</taxon>
        <taxon>Cytophagia</taxon>
        <taxon>Cytophagales</taxon>
        <taxon>Microscillaceae</taxon>
        <taxon>Microscilla</taxon>
    </lineage>
</organism>
<sequence>MTTTLKKIFQTYTEQCAKLDIRRGFNFSYQVSLRNIPTMTRLKKRQAFFELYAAKIAQVQRAKLAQNDQYDYDHFVYELKKNREELKLQLAFIRQYKNQPIPDQGLSFLPKGWYSLYVKRMTTAEISPEAIMEFGKKEVARVKSNIRRIQAKAGYKGRDQAFYQYLQNPRFQLTNLDTILARYAHIDRTVRQNLHKVFAFTASRKVKISPIPNANYDTPPGYLQPNQVSGNTFFFKFYQNKHNWRGMDFLYIHEALPGHSYHFDWENLHLKNRPAFHSLISYPGYFEGWAAYCENFGKELGLYQSIYTEFGKWSWDLVRSVRVVLDAGIHAKGWSKQQALAYWQKHLPFRMDIAQREVDRVMRWPAQVLSYKLGEAKLLELKRKCEKALGASFDIKKFHSLVLSKGQIPLQLMETMVNDFIKKHQAYRQSPDKD</sequence>
<proteinExistence type="predicted"/>
<dbReference type="eggNOG" id="COG4805">
    <property type="taxonomic scope" value="Bacteria"/>
</dbReference>
<accession>A1ZKL0</accession>
<gene>
    <name evidence="1" type="ORF">M23134_02426</name>
</gene>
<protein>
    <recommendedName>
        <fullName evidence="3">DUF885 domain-containing protein</fullName>
    </recommendedName>
</protein>
<dbReference type="PANTHER" id="PTHR33361">
    <property type="entry name" value="GLR0591 PROTEIN"/>
    <property type="match status" value="1"/>
</dbReference>
<comment type="caution">
    <text evidence="1">The sequence shown here is derived from an EMBL/GenBank/DDBJ whole genome shotgun (WGS) entry which is preliminary data.</text>
</comment>
<evidence type="ECO:0008006" key="3">
    <source>
        <dbReference type="Google" id="ProtNLM"/>
    </source>
</evidence>